<dbReference type="SUPFAM" id="SSF103088">
    <property type="entry name" value="OmpA-like"/>
    <property type="match status" value="1"/>
</dbReference>
<accession>A0AAC8QBW3</accession>
<evidence type="ECO:0000256" key="2">
    <source>
        <dbReference type="SAM" id="SignalP"/>
    </source>
</evidence>
<dbReference type="CDD" id="cd07185">
    <property type="entry name" value="OmpA_C-like"/>
    <property type="match status" value="1"/>
</dbReference>
<evidence type="ECO:0000313" key="5">
    <source>
        <dbReference type="EMBL" id="REG37326.1"/>
    </source>
</evidence>
<dbReference type="EMBL" id="QUMU01000001">
    <property type="protein sequence ID" value="REG37326.1"/>
    <property type="molecule type" value="Genomic_DNA"/>
</dbReference>
<dbReference type="PANTHER" id="PTHR30329">
    <property type="entry name" value="STATOR ELEMENT OF FLAGELLAR MOTOR COMPLEX"/>
    <property type="match status" value="1"/>
</dbReference>
<sequence length="171" mass="18294">MKLKALCVALSLLAIPTVASAQNPLDQLKKSAGDAGKAAIEKRVNAKLTEEARKNQCSFKSGTDQLEPGCDKKLKNLTNALVEAKKQLDAGGVQNYKFEVSGHTDSSGDAAKNKELSEKRAAVIVKELVSRGVPAGEIIAVGRGSEQPLVKPDNTAAKKAKNRRYEIQVRL</sequence>
<organism evidence="4 6">
    <name type="scientific">Archangium gephyra</name>
    <dbReference type="NCBI Taxonomy" id="48"/>
    <lineage>
        <taxon>Bacteria</taxon>
        <taxon>Pseudomonadati</taxon>
        <taxon>Myxococcota</taxon>
        <taxon>Myxococcia</taxon>
        <taxon>Myxococcales</taxon>
        <taxon>Cystobacterineae</taxon>
        <taxon>Archangiaceae</taxon>
        <taxon>Archangium</taxon>
    </lineage>
</organism>
<dbReference type="InterPro" id="IPR050330">
    <property type="entry name" value="Bact_OuterMem_StrucFunc"/>
</dbReference>
<dbReference type="KEGG" id="age:AA314_06240"/>
<evidence type="ECO:0000313" key="4">
    <source>
        <dbReference type="EMBL" id="AKJ04614.1"/>
    </source>
</evidence>
<dbReference type="Gene3D" id="3.30.1330.60">
    <property type="entry name" value="OmpA-like domain"/>
    <property type="match status" value="1"/>
</dbReference>
<dbReference type="PROSITE" id="PS51123">
    <property type="entry name" value="OMPA_2"/>
    <property type="match status" value="1"/>
</dbReference>
<keyword evidence="7" id="KW-1185">Reference proteome</keyword>
<feature type="signal peptide" evidence="2">
    <location>
        <begin position="1"/>
        <end position="21"/>
    </location>
</feature>
<dbReference type="Proteomes" id="UP000035579">
    <property type="component" value="Chromosome"/>
</dbReference>
<dbReference type="InterPro" id="IPR006665">
    <property type="entry name" value="OmpA-like"/>
</dbReference>
<dbReference type="EMBL" id="CP011509">
    <property type="protein sequence ID" value="AKJ04614.1"/>
    <property type="molecule type" value="Genomic_DNA"/>
</dbReference>
<proteinExistence type="predicted"/>
<reference evidence="4 6" key="1">
    <citation type="submission" date="2015-05" db="EMBL/GenBank/DDBJ databases">
        <title>Genome assembly of Archangium gephyra DSM 2261.</title>
        <authorList>
            <person name="Sharma G."/>
            <person name="Subramanian S."/>
        </authorList>
    </citation>
    <scope>NUCLEOTIDE SEQUENCE [LARGE SCALE GENOMIC DNA]</scope>
    <source>
        <strain evidence="4 6">DSM 2261</strain>
    </source>
</reference>
<dbReference type="Pfam" id="PF00691">
    <property type="entry name" value="OmpA"/>
    <property type="match status" value="1"/>
</dbReference>
<dbReference type="RefSeq" id="WP_047858374.1">
    <property type="nucleotide sequence ID" value="NZ_CP011509.1"/>
</dbReference>
<name>A0AAC8QBW3_9BACT</name>
<dbReference type="AlphaFoldDB" id="A0AAC8QBW3"/>
<protein>
    <submittedName>
        <fullName evidence="4">Outer membrane protein A</fullName>
    </submittedName>
    <submittedName>
        <fullName evidence="5">Outer membrane protein OmpA-like peptidoglycan-associated protein</fullName>
    </submittedName>
</protein>
<dbReference type="Proteomes" id="UP000256345">
    <property type="component" value="Unassembled WGS sequence"/>
</dbReference>
<feature type="chain" id="PRO_5042025767" evidence="2">
    <location>
        <begin position="22"/>
        <end position="171"/>
    </location>
</feature>
<feature type="domain" description="OmpA-like" evidence="3">
    <location>
        <begin position="46"/>
        <end position="171"/>
    </location>
</feature>
<evidence type="ECO:0000259" key="3">
    <source>
        <dbReference type="PROSITE" id="PS51123"/>
    </source>
</evidence>
<dbReference type="GO" id="GO:0016020">
    <property type="term" value="C:membrane"/>
    <property type="evidence" value="ECO:0007669"/>
    <property type="project" value="UniProtKB-UniRule"/>
</dbReference>
<reference evidence="5 7" key="2">
    <citation type="submission" date="2018-08" db="EMBL/GenBank/DDBJ databases">
        <title>Genomic Encyclopedia of Archaeal and Bacterial Type Strains, Phase II (KMG-II): from individual species to whole genera.</title>
        <authorList>
            <person name="Goeker M."/>
        </authorList>
    </citation>
    <scope>NUCLEOTIDE SEQUENCE [LARGE SCALE GENOMIC DNA]</scope>
    <source>
        <strain evidence="5 7">DSM 2261</strain>
    </source>
</reference>
<evidence type="ECO:0000256" key="1">
    <source>
        <dbReference type="PROSITE-ProRule" id="PRU00473"/>
    </source>
</evidence>
<evidence type="ECO:0000313" key="7">
    <source>
        <dbReference type="Proteomes" id="UP000256345"/>
    </source>
</evidence>
<keyword evidence="1" id="KW-0472">Membrane</keyword>
<gene>
    <name evidence="4" type="ORF">AA314_06240</name>
    <name evidence="5" type="ORF">ATI61_101309</name>
</gene>
<dbReference type="InterPro" id="IPR036737">
    <property type="entry name" value="OmpA-like_sf"/>
</dbReference>
<keyword evidence="2" id="KW-0732">Signal</keyword>
<evidence type="ECO:0000313" key="6">
    <source>
        <dbReference type="Proteomes" id="UP000035579"/>
    </source>
</evidence>
<dbReference type="PANTHER" id="PTHR30329:SF21">
    <property type="entry name" value="LIPOPROTEIN YIAD-RELATED"/>
    <property type="match status" value="1"/>
</dbReference>